<feature type="compositionally biased region" description="Acidic residues" evidence="12">
    <location>
        <begin position="303"/>
        <end position="324"/>
    </location>
</feature>
<keyword evidence="5 10" id="KW-0547">Nucleotide-binding</keyword>
<sequence length="635" mass="69830">VKRGVLDSFHIMPDPRGTQLKVNVNPETIYDILERIGRGSFGEVYKGVDRRTREVVAIKLIDLEAAEDEIEDIQQEIKVLSQCNSPYITKYHGSYLKDTTLWIVMEYLGGGSALDLMKPGPIPEVHISTILREILKGLDYLHSQSKIHRDIKAANVLLSYSGDVKLADFGVAGQLSSTITKRGTFVGTPFWMAPELIQRYAYDFKVDIWSTGITAIELAKGEPPNADLHPIRVLMLIPKNPSPQLTGDFSKVFKDFVDCCLTKVPENRPTAHELLRHSFIKKARKTAFLQELIERYRKWRDEGGDDDADGESDDDGLVPDEEDLVNAHPNTPGAPVGAEKPGQKKKHFDGMRPGKASDTFKWNFETVRAMPSQSAQVSHNPGSAYSSPDVSTTHHSSSSSPSSSDAQSVIKRTSGGPALEAERRLSDGYESRAANPAIGGPLHSGFQPSQIGLCTADENSRVQMSRSAMNSNQNTASPNAFSGPTNIPIIRPQNVQPVTRIMASDIPQSRQVYVGDPGHSKLVNSKNISTSANNKPQHSQSPPLVVNLNKPSCFHQHVLPLLQDLQDVYSQVTSGASDSISNLAATFQAVDASSPQYTTEFLAELLTRVLDSNPRLSTNVRRRVLDRLRMNSSDS</sequence>
<dbReference type="Gene3D" id="3.30.200.20">
    <property type="entry name" value="Phosphorylase Kinase, domain 1"/>
    <property type="match status" value="1"/>
</dbReference>
<dbReference type="PROSITE" id="PS00107">
    <property type="entry name" value="PROTEIN_KINASE_ATP"/>
    <property type="match status" value="1"/>
</dbReference>
<protein>
    <recommendedName>
        <fullName evidence="2">non-specific serine/threonine protein kinase</fullName>
        <ecNumber evidence="2">2.7.11.1</ecNumber>
    </recommendedName>
</protein>
<keyword evidence="7 10" id="KW-0067">ATP-binding</keyword>
<evidence type="ECO:0000256" key="4">
    <source>
        <dbReference type="ARBA" id="ARBA00022679"/>
    </source>
</evidence>
<dbReference type="GeneID" id="24593806"/>
<feature type="coiled-coil region" evidence="11">
    <location>
        <begin position="56"/>
        <end position="83"/>
    </location>
</feature>
<evidence type="ECO:0000256" key="10">
    <source>
        <dbReference type="PROSITE-ProRule" id="PRU10141"/>
    </source>
</evidence>
<dbReference type="CDD" id="cd06609">
    <property type="entry name" value="STKc_MST3_like"/>
    <property type="match status" value="1"/>
</dbReference>
<evidence type="ECO:0000313" key="15">
    <source>
        <dbReference type="Proteomes" id="UP000471633"/>
    </source>
</evidence>
<dbReference type="InterPro" id="IPR000719">
    <property type="entry name" value="Prot_kinase_dom"/>
</dbReference>
<dbReference type="PANTHER" id="PTHR48012:SF10">
    <property type="entry name" value="FI20177P1"/>
    <property type="match status" value="1"/>
</dbReference>
<dbReference type="InterPro" id="IPR046409">
    <property type="entry name" value="PDC10_dimerisation_sf"/>
</dbReference>
<dbReference type="RefSeq" id="XP_051072182.1">
    <property type="nucleotide sequence ID" value="XM_051212041.1"/>
</dbReference>
<dbReference type="GO" id="GO:0005737">
    <property type="term" value="C:cytoplasm"/>
    <property type="evidence" value="ECO:0007669"/>
    <property type="project" value="TreeGrafter"/>
</dbReference>
<feature type="compositionally biased region" description="Low complexity" evidence="12">
    <location>
        <begin position="386"/>
        <end position="405"/>
    </location>
</feature>
<reference evidence="14" key="1">
    <citation type="journal article" date="2012" name="Nat. Genet.">
        <title>Whole-genome sequence of Schistosoma haematobium.</title>
        <authorList>
            <person name="Young N.D."/>
            <person name="Jex A.R."/>
            <person name="Li B."/>
            <person name="Liu S."/>
            <person name="Yang L."/>
            <person name="Xiong Z."/>
            <person name="Li Y."/>
            <person name="Cantacessi C."/>
            <person name="Hall R.S."/>
            <person name="Xu X."/>
            <person name="Chen F."/>
            <person name="Wu X."/>
            <person name="Zerlotini A."/>
            <person name="Oliveira G."/>
            <person name="Hofmann A."/>
            <person name="Zhang G."/>
            <person name="Fang X."/>
            <person name="Kang Y."/>
            <person name="Campbell B.E."/>
            <person name="Loukas A."/>
            <person name="Ranganathan S."/>
            <person name="Rollinson D."/>
            <person name="Rinaldi G."/>
            <person name="Brindley P.J."/>
            <person name="Yang H."/>
            <person name="Wang J."/>
            <person name="Wang J."/>
            <person name="Gasser R.B."/>
        </authorList>
    </citation>
    <scope>NUCLEOTIDE SEQUENCE</scope>
</reference>
<keyword evidence="6 14" id="KW-0418">Kinase</keyword>
<reference evidence="14" key="2">
    <citation type="journal article" date="2019" name="Gigascience">
        <title>High-quality Schistosoma haematobium genome achieved by single-molecule and long-range sequencing.</title>
        <authorList>
            <person name="Stroehlein A.J."/>
            <person name="Korhonen P.K."/>
            <person name="Chong T.M."/>
            <person name="Lim Y.L."/>
            <person name="Chan K.G."/>
            <person name="Webster B."/>
            <person name="Rollinson D."/>
            <person name="Brindley P.J."/>
            <person name="Gasser R.B."/>
            <person name="Young N.D."/>
        </authorList>
    </citation>
    <scope>NUCLEOTIDE SEQUENCE</scope>
</reference>
<evidence type="ECO:0000256" key="8">
    <source>
        <dbReference type="ARBA" id="ARBA00047899"/>
    </source>
</evidence>
<keyword evidence="4" id="KW-0808">Transferase</keyword>
<feature type="region of interest" description="Disordered" evidence="12">
    <location>
        <begin position="301"/>
        <end position="357"/>
    </location>
</feature>
<feature type="compositionally biased region" description="Polar residues" evidence="12">
    <location>
        <begin position="371"/>
        <end position="385"/>
    </location>
</feature>
<dbReference type="PANTHER" id="PTHR48012">
    <property type="entry name" value="STERILE20-LIKE KINASE, ISOFORM B-RELATED"/>
    <property type="match status" value="1"/>
</dbReference>
<dbReference type="Gene3D" id="1.10.510.10">
    <property type="entry name" value="Transferase(Phosphotransferase) domain 1"/>
    <property type="match status" value="1"/>
</dbReference>
<reference evidence="14" key="4">
    <citation type="journal article" date="2022" name="PLoS Pathog.">
        <title>Chromosome-level genome of Schistosoma haematobium underpins genome-wide explorations of molecular variation.</title>
        <authorList>
            <person name="Stroehlein A.J."/>
            <person name="Korhonen P.K."/>
            <person name="Lee V.V."/>
            <person name="Ralph S.A."/>
            <person name="Mentink-Kane M."/>
            <person name="You H."/>
            <person name="McManus D.P."/>
            <person name="Tchuente L.T."/>
            <person name="Stothard J.R."/>
            <person name="Kaur P."/>
            <person name="Dudchenko O."/>
            <person name="Aiden E.L."/>
            <person name="Yang B."/>
            <person name="Yang H."/>
            <person name="Emery A.M."/>
            <person name="Webster B.L."/>
            <person name="Brindley P.J."/>
            <person name="Rollinson D."/>
            <person name="Chang B.C.H."/>
            <person name="Gasser R.B."/>
            <person name="Young N.D."/>
        </authorList>
    </citation>
    <scope>NUCLEOTIDE SEQUENCE</scope>
</reference>
<feature type="binding site" evidence="10">
    <location>
        <position position="59"/>
    </location>
    <ligand>
        <name>ATP</name>
        <dbReference type="ChEBI" id="CHEBI:30616"/>
    </ligand>
</feature>
<evidence type="ECO:0000256" key="5">
    <source>
        <dbReference type="ARBA" id="ARBA00022741"/>
    </source>
</evidence>
<dbReference type="AlphaFoldDB" id="A0A922LRV8"/>
<evidence type="ECO:0000256" key="6">
    <source>
        <dbReference type="ARBA" id="ARBA00022777"/>
    </source>
</evidence>
<dbReference type="InterPro" id="IPR050629">
    <property type="entry name" value="STE20/SPS1-PAK"/>
</dbReference>
<dbReference type="Gene3D" id="1.10.12.70">
    <property type="match status" value="1"/>
</dbReference>
<gene>
    <name evidence="14" type="primary">STK25</name>
    <name evidence="14" type="ORF">MS3_00004152</name>
</gene>
<proteinExistence type="inferred from homology"/>
<comment type="similarity">
    <text evidence="1">Belongs to the protein kinase superfamily. STE Ser/Thr protein kinase family. STE20 subfamily.</text>
</comment>
<feature type="non-terminal residue" evidence="14">
    <location>
        <position position="635"/>
    </location>
</feature>
<dbReference type="Pfam" id="PF00069">
    <property type="entry name" value="Pkinase"/>
    <property type="match status" value="1"/>
</dbReference>
<evidence type="ECO:0000259" key="13">
    <source>
        <dbReference type="PROSITE" id="PS50011"/>
    </source>
</evidence>
<dbReference type="EC" id="2.7.11.1" evidence="2"/>
<evidence type="ECO:0000256" key="11">
    <source>
        <dbReference type="SAM" id="Coils"/>
    </source>
</evidence>
<name>A0A922LRV8_SCHHA</name>
<evidence type="ECO:0000256" key="2">
    <source>
        <dbReference type="ARBA" id="ARBA00012513"/>
    </source>
</evidence>
<comment type="catalytic activity">
    <reaction evidence="8">
        <text>L-threonyl-[protein] + ATP = O-phospho-L-threonyl-[protein] + ADP + H(+)</text>
        <dbReference type="Rhea" id="RHEA:46608"/>
        <dbReference type="Rhea" id="RHEA-COMP:11060"/>
        <dbReference type="Rhea" id="RHEA-COMP:11605"/>
        <dbReference type="ChEBI" id="CHEBI:15378"/>
        <dbReference type="ChEBI" id="CHEBI:30013"/>
        <dbReference type="ChEBI" id="CHEBI:30616"/>
        <dbReference type="ChEBI" id="CHEBI:61977"/>
        <dbReference type="ChEBI" id="CHEBI:456216"/>
        <dbReference type="EC" id="2.7.11.1"/>
    </reaction>
</comment>
<dbReference type="InterPro" id="IPR017441">
    <property type="entry name" value="Protein_kinase_ATP_BS"/>
</dbReference>
<feature type="domain" description="Protein kinase" evidence="13">
    <location>
        <begin position="30"/>
        <end position="280"/>
    </location>
</feature>
<keyword evidence="11" id="KW-0175">Coiled coil</keyword>
<dbReference type="CTD" id="10494"/>
<comment type="caution">
    <text evidence="14">The sequence shown here is derived from an EMBL/GenBank/DDBJ whole genome shotgun (WGS) entry which is preliminary data.</text>
</comment>
<evidence type="ECO:0000256" key="9">
    <source>
        <dbReference type="ARBA" id="ARBA00048679"/>
    </source>
</evidence>
<dbReference type="GO" id="GO:0004674">
    <property type="term" value="F:protein serine/threonine kinase activity"/>
    <property type="evidence" value="ECO:0007669"/>
    <property type="project" value="UniProtKB-KW"/>
</dbReference>
<comment type="catalytic activity">
    <reaction evidence="9">
        <text>L-seryl-[protein] + ATP = O-phospho-L-seryl-[protein] + ADP + H(+)</text>
        <dbReference type="Rhea" id="RHEA:17989"/>
        <dbReference type="Rhea" id="RHEA-COMP:9863"/>
        <dbReference type="Rhea" id="RHEA-COMP:11604"/>
        <dbReference type="ChEBI" id="CHEBI:15378"/>
        <dbReference type="ChEBI" id="CHEBI:29999"/>
        <dbReference type="ChEBI" id="CHEBI:30616"/>
        <dbReference type="ChEBI" id="CHEBI:83421"/>
        <dbReference type="ChEBI" id="CHEBI:456216"/>
        <dbReference type="EC" id="2.7.11.1"/>
    </reaction>
</comment>
<organism evidence="14 15">
    <name type="scientific">Schistosoma haematobium</name>
    <name type="common">Blood fluke</name>
    <dbReference type="NCBI Taxonomy" id="6185"/>
    <lineage>
        <taxon>Eukaryota</taxon>
        <taxon>Metazoa</taxon>
        <taxon>Spiralia</taxon>
        <taxon>Lophotrochozoa</taxon>
        <taxon>Platyhelminthes</taxon>
        <taxon>Trematoda</taxon>
        <taxon>Digenea</taxon>
        <taxon>Strigeidida</taxon>
        <taxon>Schistosomatoidea</taxon>
        <taxon>Schistosomatidae</taxon>
        <taxon>Schistosoma</taxon>
    </lineage>
</organism>
<accession>A0A922LRV8</accession>
<evidence type="ECO:0000256" key="12">
    <source>
        <dbReference type="SAM" id="MobiDB-lite"/>
    </source>
</evidence>
<evidence type="ECO:0000256" key="3">
    <source>
        <dbReference type="ARBA" id="ARBA00022527"/>
    </source>
</evidence>
<dbReference type="GO" id="GO:0005524">
    <property type="term" value="F:ATP binding"/>
    <property type="evidence" value="ECO:0007669"/>
    <property type="project" value="UniProtKB-UniRule"/>
</dbReference>
<dbReference type="EMBL" id="AMPZ03000002">
    <property type="protein sequence ID" value="KAH9592110.1"/>
    <property type="molecule type" value="Genomic_DNA"/>
</dbReference>
<evidence type="ECO:0000313" key="14">
    <source>
        <dbReference type="EMBL" id="KAH9592110.1"/>
    </source>
</evidence>
<dbReference type="InterPro" id="IPR011009">
    <property type="entry name" value="Kinase-like_dom_sf"/>
</dbReference>
<evidence type="ECO:0000256" key="7">
    <source>
        <dbReference type="ARBA" id="ARBA00022840"/>
    </source>
</evidence>
<keyword evidence="3" id="KW-0723">Serine/threonine-protein kinase</keyword>
<evidence type="ECO:0000256" key="1">
    <source>
        <dbReference type="ARBA" id="ARBA00008874"/>
    </source>
</evidence>
<dbReference type="Proteomes" id="UP000471633">
    <property type="component" value="Unassembled WGS sequence"/>
</dbReference>
<dbReference type="SUPFAM" id="SSF56112">
    <property type="entry name" value="Protein kinase-like (PK-like)"/>
    <property type="match status" value="1"/>
</dbReference>
<dbReference type="FunFam" id="1.10.510.10:FF:000499">
    <property type="entry name" value="Serine/threonine-protein kinase KIC1"/>
    <property type="match status" value="1"/>
</dbReference>
<keyword evidence="15" id="KW-1185">Reference proteome</keyword>
<reference evidence="14" key="3">
    <citation type="submission" date="2021-06" db="EMBL/GenBank/DDBJ databases">
        <title>Chromosome-level genome assembly for S. haematobium.</title>
        <authorList>
            <person name="Stroehlein A.J."/>
        </authorList>
    </citation>
    <scope>NUCLEOTIDE SEQUENCE</scope>
</reference>
<dbReference type="SMART" id="SM00220">
    <property type="entry name" value="S_TKc"/>
    <property type="match status" value="1"/>
</dbReference>
<feature type="region of interest" description="Disordered" evidence="12">
    <location>
        <begin position="371"/>
        <end position="426"/>
    </location>
</feature>
<dbReference type="PROSITE" id="PS50011">
    <property type="entry name" value="PROTEIN_KINASE_DOM"/>
    <property type="match status" value="1"/>
</dbReference>